<dbReference type="GO" id="GO:0009579">
    <property type="term" value="C:thylakoid"/>
    <property type="evidence" value="ECO:0007669"/>
    <property type="project" value="InterPro"/>
</dbReference>
<evidence type="ECO:0000256" key="2">
    <source>
        <dbReference type="SAM" id="Phobius"/>
    </source>
</evidence>
<feature type="transmembrane region" description="Helical" evidence="2">
    <location>
        <begin position="94"/>
        <end position="114"/>
    </location>
</feature>
<keyword evidence="2" id="KW-0472">Membrane</keyword>
<dbReference type="Pfam" id="PF14159">
    <property type="entry name" value="CAAD"/>
    <property type="match status" value="1"/>
</dbReference>
<proteinExistence type="predicted"/>
<dbReference type="PANTHER" id="PTHR33222">
    <property type="match status" value="1"/>
</dbReference>
<name>A0A2W4VXN7_9CYAN</name>
<dbReference type="Proteomes" id="UP000249081">
    <property type="component" value="Unassembled WGS sequence"/>
</dbReference>
<dbReference type="EMBL" id="QBMN01000128">
    <property type="protein sequence ID" value="PZO37116.1"/>
    <property type="molecule type" value="Genomic_DNA"/>
</dbReference>
<comment type="caution">
    <text evidence="4">The sequence shown here is derived from an EMBL/GenBank/DDBJ whole genome shotgun (WGS) entry which is preliminary data.</text>
</comment>
<feature type="domain" description="Cyanobacterial aminoacyl-tRNA synthetase CAAD" evidence="3">
    <location>
        <begin position="56"/>
        <end position="139"/>
    </location>
</feature>
<keyword evidence="2" id="KW-1133">Transmembrane helix</keyword>
<feature type="transmembrane region" description="Helical" evidence="2">
    <location>
        <begin position="68"/>
        <end position="88"/>
    </location>
</feature>
<evidence type="ECO:0000256" key="1">
    <source>
        <dbReference type="ARBA" id="ARBA00004141"/>
    </source>
</evidence>
<evidence type="ECO:0000313" key="4">
    <source>
        <dbReference type="EMBL" id="PZO37116.1"/>
    </source>
</evidence>
<keyword evidence="2" id="KW-0812">Transmembrane</keyword>
<dbReference type="GO" id="GO:0016020">
    <property type="term" value="C:membrane"/>
    <property type="evidence" value="ECO:0007669"/>
    <property type="project" value="UniProtKB-SubCell"/>
</dbReference>
<comment type="subcellular location">
    <subcellularLocation>
        <location evidence="1">Membrane</location>
        <topology evidence="1">Multi-pass membrane protein</topology>
    </subcellularLocation>
</comment>
<organism evidence="4 5">
    <name type="scientific">Shackletoniella antarctica</name>
    <dbReference type="NCBI Taxonomy" id="268115"/>
    <lineage>
        <taxon>Bacteria</taxon>
        <taxon>Bacillati</taxon>
        <taxon>Cyanobacteriota</taxon>
        <taxon>Cyanophyceae</taxon>
        <taxon>Oculatellales</taxon>
        <taxon>Oculatellaceae</taxon>
        <taxon>Shackletoniella</taxon>
    </lineage>
</organism>
<dbReference type="PANTHER" id="PTHR33222:SF4">
    <property type="entry name" value="PROTEIN CURVATURE THYLAKOID 1A, CHLOROPLASTIC"/>
    <property type="match status" value="1"/>
</dbReference>
<evidence type="ECO:0000259" key="3">
    <source>
        <dbReference type="Pfam" id="PF14159"/>
    </source>
</evidence>
<protein>
    <recommendedName>
        <fullName evidence="3">Cyanobacterial aminoacyl-tRNA synthetase CAAD domain-containing protein</fullName>
    </recommendedName>
</protein>
<gene>
    <name evidence="4" type="ORF">DCF17_16365</name>
</gene>
<reference evidence="5" key="1">
    <citation type="submission" date="2018-04" db="EMBL/GenBank/DDBJ databases">
        <authorList>
            <person name="Cornet L."/>
        </authorList>
    </citation>
    <scope>NUCLEOTIDE SEQUENCE [LARGE SCALE GENOMIC DNA]</scope>
</reference>
<accession>A0A2W4VXN7</accession>
<reference evidence="4 5" key="2">
    <citation type="submission" date="2018-06" db="EMBL/GenBank/DDBJ databases">
        <title>Metagenomic assembly of (sub)arctic Cyanobacteria and their associated microbiome from non-axenic cultures.</title>
        <authorList>
            <person name="Baurain D."/>
        </authorList>
    </citation>
    <scope>NUCLEOTIDE SEQUENCE [LARGE SCALE GENOMIC DNA]</scope>
    <source>
        <strain evidence="4">ULC041bin1</strain>
    </source>
</reference>
<dbReference type="InterPro" id="IPR025564">
    <property type="entry name" value="CAAD_dom"/>
</dbReference>
<sequence>MSTEFEPDTVYTEPEKPVLDVETSESAAGALGDEATRQVKQAWEKVSGLLGDLPNYVTEFFKQYRRPIVTVGLIIAAIIAVKLVLALLDAINDFPLLAPLFELIGLIYSGWFLYRYLLKASNRQELLGDIAAIRDQVLGKG</sequence>
<dbReference type="InterPro" id="IPR033344">
    <property type="entry name" value="CURT1"/>
</dbReference>
<evidence type="ECO:0000313" key="5">
    <source>
        <dbReference type="Proteomes" id="UP000249081"/>
    </source>
</evidence>
<dbReference type="AlphaFoldDB" id="A0A2W4VXN7"/>